<accession>A0ABN9WGQ4</accession>
<dbReference type="PANTHER" id="PTHR46194:SF1">
    <property type="entry name" value="PEPTIDYL-TRNA HYDROLASE PTRHD1-RELATED"/>
    <property type="match status" value="1"/>
</dbReference>
<evidence type="ECO:0000313" key="5">
    <source>
        <dbReference type="Proteomes" id="UP001189429"/>
    </source>
</evidence>
<dbReference type="Proteomes" id="UP001189429">
    <property type="component" value="Unassembled WGS sequence"/>
</dbReference>
<evidence type="ECO:0000256" key="1">
    <source>
        <dbReference type="ARBA" id="ARBA00013260"/>
    </source>
</evidence>
<keyword evidence="5" id="KW-1185">Reference proteome</keyword>
<keyword evidence="2" id="KW-0378">Hydrolase</keyword>
<dbReference type="PANTHER" id="PTHR46194">
    <property type="entry name" value="PEPTIDYL-TRNA HYDROLASE PTRHD1-RELATED"/>
    <property type="match status" value="1"/>
</dbReference>
<dbReference type="EC" id="3.1.1.29" evidence="1"/>
<dbReference type="Gene3D" id="3.40.1490.10">
    <property type="entry name" value="Bit1"/>
    <property type="match status" value="1"/>
</dbReference>
<name>A0ABN9WGQ4_9DINO</name>
<dbReference type="Pfam" id="PF01981">
    <property type="entry name" value="PTH2"/>
    <property type="match status" value="1"/>
</dbReference>
<dbReference type="SUPFAM" id="SSF102462">
    <property type="entry name" value="Peptidyl-tRNA hydrolase II"/>
    <property type="match status" value="1"/>
</dbReference>
<dbReference type="InterPro" id="IPR042237">
    <property type="entry name" value="PTRHD1"/>
</dbReference>
<gene>
    <name evidence="4" type="ORF">PCOR1329_LOCUS66097</name>
</gene>
<dbReference type="InterPro" id="IPR002833">
    <property type="entry name" value="PTH2"/>
</dbReference>
<evidence type="ECO:0000313" key="4">
    <source>
        <dbReference type="EMBL" id="CAK0884040.1"/>
    </source>
</evidence>
<evidence type="ECO:0000256" key="2">
    <source>
        <dbReference type="ARBA" id="ARBA00022801"/>
    </source>
</evidence>
<organism evidence="4 5">
    <name type="scientific">Prorocentrum cordatum</name>
    <dbReference type="NCBI Taxonomy" id="2364126"/>
    <lineage>
        <taxon>Eukaryota</taxon>
        <taxon>Sar</taxon>
        <taxon>Alveolata</taxon>
        <taxon>Dinophyceae</taxon>
        <taxon>Prorocentrales</taxon>
        <taxon>Prorocentraceae</taxon>
        <taxon>Prorocentrum</taxon>
    </lineage>
</organism>
<proteinExistence type="predicted"/>
<comment type="catalytic activity">
    <reaction evidence="3">
        <text>an N-acyl-L-alpha-aminoacyl-tRNA + H2O = an N-acyl-L-amino acid + a tRNA + H(+)</text>
        <dbReference type="Rhea" id="RHEA:54448"/>
        <dbReference type="Rhea" id="RHEA-COMP:10123"/>
        <dbReference type="Rhea" id="RHEA-COMP:13883"/>
        <dbReference type="ChEBI" id="CHEBI:15377"/>
        <dbReference type="ChEBI" id="CHEBI:15378"/>
        <dbReference type="ChEBI" id="CHEBI:59874"/>
        <dbReference type="ChEBI" id="CHEBI:78442"/>
        <dbReference type="ChEBI" id="CHEBI:138191"/>
        <dbReference type="EC" id="3.1.1.29"/>
    </reaction>
</comment>
<protein>
    <recommendedName>
        <fullName evidence="1">peptidyl-tRNA hydrolase</fullName>
        <ecNumber evidence="1">3.1.1.29</ecNumber>
    </recommendedName>
</protein>
<dbReference type="InterPro" id="IPR023476">
    <property type="entry name" value="Pep_tRNA_hydro_II_dom_sf"/>
</dbReference>
<sequence>MHASATGPRKDLDWPIGALINQACHACTAMAWEARGDEMAAAYLSEEEGQMIKNTLAAKGEAELQKVAARLDKAGVPYKLWVEQPEDVPVCIATWPRRRSELKKPTKGLSRF</sequence>
<comment type="caution">
    <text evidence="4">The sequence shown here is derived from an EMBL/GenBank/DDBJ whole genome shotgun (WGS) entry which is preliminary data.</text>
</comment>
<reference evidence="4" key="1">
    <citation type="submission" date="2023-10" db="EMBL/GenBank/DDBJ databases">
        <authorList>
            <person name="Chen Y."/>
            <person name="Shah S."/>
            <person name="Dougan E. K."/>
            <person name="Thang M."/>
            <person name="Chan C."/>
        </authorList>
    </citation>
    <scope>NUCLEOTIDE SEQUENCE [LARGE SCALE GENOMIC DNA]</scope>
</reference>
<evidence type="ECO:0000256" key="3">
    <source>
        <dbReference type="ARBA" id="ARBA00048707"/>
    </source>
</evidence>
<dbReference type="EMBL" id="CAUYUJ010018498">
    <property type="protein sequence ID" value="CAK0884040.1"/>
    <property type="molecule type" value="Genomic_DNA"/>
</dbReference>